<protein>
    <submittedName>
        <fullName evidence="1">Uncharacterized protein</fullName>
    </submittedName>
</protein>
<sequence>MSPVLAQADDSASATETTGTYLNLAENHAGKFHLRRDERAVYVSFSTARSPVHYFAREQPEVLFTIPEGFRPAIDITWDVTARYVQSDGTPHPTRSDPHAFRMSVDTEGRVRYVDDPGVEGVGYLGYHTALAWPLAGTDPLVCERSWGVRQRILAALVDLGDGVLSCDQVDWEHLSHIRTWSSQEPITIQHWYQRPAVWHGIPEPVSRAPGGQYRYQDRYLWPPFPYWKTDPPLPREYGFVQPHDLLGLTNLTELHVEVDSDSSFPPGLLVHTPRLLALSVAQYDTWGWSDYPLCPRISWRTRPFSAICPWASSVTLFSWTGRRTRLLAHHI</sequence>
<gene>
    <name evidence="1" type="ORF">F4Y08_04705</name>
</gene>
<proteinExistence type="predicted"/>
<evidence type="ECO:0000313" key="1">
    <source>
        <dbReference type="EMBL" id="MYD89629.1"/>
    </source>
</evidence>
<dbReference type="EMBL" id="VXPY01000030">
    <property type="protein sequence ID" value="MYD89629.1"/>
    <property type="molecule type" value="Genomic_DNA"/>
</dbReference>
<comment type="caution">
    <text evidence="1">The sequence shown here is derived from an EMBL/GenBank/DDBJ whole genome shotgun (WGS) entry which is preliminary data.</text>
</comment>
<dbReference type="AlphaFoldDB" id="A0A6B1DPI1"/>
<accession>A0A6B1DPI1</accession>
<organism evidence="1">
    <name type="scientific">Caldilineaceae bacterium SB0662_bin_9</name>
    <dbReference type="NCBI Taxonomy" id="2605258"/>
    <lineage>
        <taxon>Bacteria</taxon>
        <taxon>Bacillati</taxon>
        <taxon>Chloroflexota</taxon>
        <taxon>Caldilineae</taxon>
        <taxon>Caldilineales</taxon>
        <taxon>Caldilineaceae</taxon>
    </lineage>
</organism>
<reference evidence="1" key="1">
    <citation type="submission" date="2019-09" db="EMBL/GenBank/DDBJ databases">
        <title>Characterisation of the sponge microbiome using genome-centric metagenomics.</title>
        <authorList>
            <person name="Engelberts J.P."/>
            <person name="Robbins S.J."/>
            <person name="De Goeij J.M."/>
            <person name="Aranda M."/>
            <person name="Bell S.C."/>
            <person name="Webster N.S."/>
        </authorList>
    </citation>
    <scope>NUCLEOTIDE SEQUENCE</scope>
    <source>
        <strain evidence="1">SB0662_bin_9</strain>
    </source>
</reference>
<name>A0A6B1DPI1_9CHLR</name>